<reference evidence="2" key="2">
    <citation type="submission" date="2020-11" db="EMBL/GenBank/DDBJ databases">
        <authorList>
            <person name="McCartney M.A."/>
            <person name="Auch B."/>
            <person name="Kono T."/>
            <person name="Mallez S."/>
            <person name="Becker A."/>
            <person name="Gohl D.M."/>
            <person name="Silverstein K.A.T."/>
            <person name="Koren S."/>
            <person name="Bechman K.B."/>
            <person name="Herman A."/>
            <person name="Abrahante J.E."/>
            <person name="Garbe J."/>
        </authorList>
    </citation>
    <scope>NUCLEOTIDE SEQUENCE</scope>
    <source>
        <strain evidence="2">Duluth1</strain>
        <tissue evidence="2">Whole animal</tissue>
    </source>
</reference>
<protein>
    <submittedName>
        <fullName evidence="2">Uncharacterized protein</fullName>
    </submittedName>
</protein>
<evidence type="ECO:0000313" key="2">
    <source>
        <dbReference type="EMBL" id="KAH3704218.1"/>
    </source>
</evidence>
<proteinExistence type="predicted"/>
<comment type="caution">
    <text evidence="2">The sequence shown here is derived from an EMBL/GenBank/DDBJ whole genome shotgun (WGS) entry which is preliminary data.</text>
</comment>
<reference evidence="2" key="1">
    <citation type="journal article" date="2019" name="bioRxiv">
        <title>The Genome of the Zebra Mussel, Dreissena polymorpha: A Resource for Invasive Species Research.</title>
        <authorList>
            <person name="McCartney M.A."/>
            <person name="Auch B."/>
            <person name="Kono T."/>
            <person name="Mallez S."/>
            <person name="Zhang Y."/>
            <person name="Obille A."/>
            <person name="Becker A."/>
            <person name="Abrahante J.E."/>
            <person name="Garbe J."/>
            <person name="Badalamenti J.P."/>
            <person name="Herman A."/>
            <person name="Mangelson H."/>
            <person name="Liachko I."/>
            <person name="Sullivan S."/>
            <person name="Sone E.D."/>
            <person name="Koren S."/>
            <person name="Silverstein K.A.T."/>
            <person name="Beckman K.B."/>
            <person name="Gohl D.M."/>
        </authorList>
    </citation>
    <scope>NUCLEOTIDE SEQUENCE</scope>
    <source>
        <strain evidence="2">Duluth1</strain>
        <tissue evidence="2">Whole animal</tissue>
    </source>
</reference>
<dbReference type="AlphaFoldDB" id="A0A9D3YU65"/>
<dbReference type="Proteomes" id="UP000828390">
    <property type="component" value="Unassembled WGS sequence"/>
</dbReference>
<evidence type="ECO:0000256" key="1">
    <source>
        <dbReference type="SAM" id="MobiDB-lite"/>
    </source>
</evidence>
<keyword evidence="3" id="KW-1185">Reference proteome</keyword>
<sequence>MATWEEDANSMNIHEHVVGVVVIWGILGCDGWTYSVRVWWSFYSVRYSVRVWWSFGTGDGLEVRNFQDMAPDTKVPDGRTAGQRQNNIPPPLAGDNDIKHKSFPTAMS</sequence>
<organism evidence="2 3">
    <name type="scientific">Dreissena polymorpha</name>
    <name type="common">Zebra mussel</name>
    <name type="synonym">Mytilus polymorpha</name>
    <dbReference type="NCBI Taxonomy" id="45954"/>
    <lineage>
        <taxon>Eukaryota</taxon>
        <taxon>Metazoa</taxon>
        <taxon>Spiralia</taxon>
        <taxon>Lophotrochozoa</taxon>
        <taxon>Mollusca</taxon>
        <taxon>Bivalvia</taxon>
        <taxon>Autobranchia</taxon>
        <taxon>Heteroconchia</taxon>
        <taxon>Euheterodonta</taxon>
        <taxon>Imparidentia</taxon>
        <taxon>Neoheterodontei</taxon>
        <taxon>Myida</taxon>
        <taxon>Dreissenoidea</taxon>
        <taxon>Dreissenidae</taxon>
        <taxon>Dreissena</taxon>
    </lineage>
</organism>
<feature type="region of interest" description="Disordered" evidence="1">
    <location>
        <begin position="69"/>
        <end position="108"/>
    </location>
</feature>
<dbReference type="EMBL" id="JAIWYP010000015">
    <property type="protein sequence ID" value="KAH3704218.1"/>
    <property type="molecule type" value="Genomic_DNA"/>
</dbReference>
<name>A0A9D3YU65_DREPO</name>
<evidence type="ECO:0000313" key="3">
    <source>
        <dbReference type="Proteomes" id="UP000828390"/>
    </source>
</evidence>
<accession>A0A9D3YU65</accession>
<gene>
    <name evidence="2" type="ORF">DPMN_079274</name>
</gene>